<dbReference type="InterPro" id="IPR034683">
    <property type="entry name" value="IspD/TarI"/>
</dbReference>
<dbReference type="GO" id="GO:0019288">
    <property type="term" value="P:isopentenyl diphosphate biosynthetic process, methylerythritol 4-phosphate pathway"/>
    <property type="evidence" value="ECO:0007669"/>
    <property type="project" value="UniProtKB-UniRule"/>
</dbReference>
<comment type="similarity">
    <text evidence="3 7">Belongs to the IspD/TarI cytidylyltransferase family. IspD subfamily.</text>
</comment>
<comment type="catalytic activity">
    <reaction evidence="1 7">
        <text>2-C-methyl-D-erythritol 4-phosphate + CTP + H(+) = 4-CDP-2-C-methyl-D-erythritol + diphosphate</text>
        <dbReference type="Rhea" id="RHEA:13429"/>
        <dbReference type="ChEBI" id="CHEBI:15378"/>
        <dbReference type="ChEBI" id="CHEBI:33019"/>
        <dbReference type="ChEBI" id="CHEBI:37563"/>
        <dbReference type="ChEBI" id="CHEBI:57823"/>
        <dbReference type="ChEBI" id="CHEBI:58262"/>
        <dbReference type="EC" id="2.7.7.60"/>
    </reaction>
</comment>
<keyword evidence="4 7" id="KW-0808">Transferase</keyword>
<reference evidence="9" key="1">
    <citation type="journal article" date="2021" name="PeerJ">
        <title>Extensive microbial diversity within the chicken gut microbiome revealed by metagenomics and culture.</title>
        <authorList>
            <person name="Gilroy R."/>
            <person name="Ravi A."/>
            <person name="Getino M."/>
            <person name="Pursley I."/>
            <person name="Horton D.L."/>
            <person name="Alikhan N.F."/>
            <person name="Baker D."/>
            <person name="Gharbi K."/>
            <person name="Hall N."/>
            <person name="Watson M."/>
            <person name="Adriaenssens E.M."/>
            <person name="Foster-Nyarko E."/>
            <person name="Jarju S."/>
            <person name="Secka A."/>
            <person name="Antonio M."/>
            <person name="Oren A."/>
            <person name="Chaudhuri R.R."/>
            <person name="La Ragione R."/>
            <person name="Hildebrand F."/>
            <person name="Pallen M.J."/>
        </authorList>
    </citation>
    <scope>NUCLEOTIDE SEQUENCE</scope>
    <source>
        <strain evidence="9">USASDec5-558</strain>
    </source>
</reference>
<name>A0A9D2B048_9GAMM</name>
<dbReference type="PANTHER" id="PTHR32125:SF4">
    <property type="entry name" value="2-C-METHYL-D-ERYTHRITOL 4-PHOSPHATE CYTIDYLYLTRANSFERASE, CHLOROPLASTIC"/>
    <property type="match status" value="1"/>
</dbReference>
<keyword evidence="5 7" id="KW-0548">Nucleotidyltransferase</keyword>
<comment type="pathway">
    <text evidence="2 7">Isoprenoid biosynthesis; isopentenyl diphosphate biosynthesis via DXP pathway; isopentenyl diphosphate from 1-deoxy-D-xylulose 5-phosphate: step 2/6.</text>
</comment>
<dbReference type="Pfam" id="PF01128">
    <property type="entry name" value="IspD"/>
    <property type="match status" value="2"/>
</dbReference>
<comment type="caution">
    <text evidence="9">The sequence shown here is derived from an EMBL/GenBank/DDBJ whole genome shotgun (WGS) entry which is preliminary data.</text>
</comment>
<protein>
    <recommendedName>
        <fullName evidence="7">2-C-methyl-D-erythritol 4-phosphate cytidylyltransferase</fullName>
        <ecNumber evidence="7">2.7.7.60</ecNumber>
    </recommendedName>
    <alternativeName>
        <fullName evidence="7">4-diphosphocytidyl-2C-methyl-D-erythritol synthase</fullName>
    </alternativeName>
    <alternativeName>
        <fullName evidence="7">MEP cytidylyltransferase</fullName>
        <shortName evidence="7">MCT</shortName>
    </alternativeName>
</protein>
<organism evidence="9 10">
    <name type="scientific">Candidatus Anaerobiospirillum pullistercoris</name>
    <dbReference type="NCBI Taxonomy" id="2838452"/>
    <lineage>
        <taxon>Bacteria</taxon>
        <taxon>Pseudomonadati</taxon>
        <taxon>Pseudomonadota</taxon>
        <taxon>Gammaproteobacteria</taxon>
        <taxon>Aeromonadales</taxon>
        <taxon>Succinivibrionaceae</taxon>
        <taxon>Anaerobiospirillum</taxon>
    </lineage>
</organism>
<feature type="site" description="Transition state stabilizer" evidence="7">
    <location>
        <position position="204"/>
    </location>
</feature>
<dbReference type="SUPFAM" id="SSF53448">
    <property type="entry name" value="Nucleotide-diphospho-sugar transferases"/>
    <property type="match status" value="1"/>
</dbReference>
<dbReference type="CDD" id="cd02516">
    <property type="entry name" value="CDP-ME_synthetase"/>
    <property type="match status" value="1"/>
</dbReference>
<accession>A0A9D2B048</accession>
<evidence type="ECO:0000256" key="5">
    <source>
        <dbReference type="ARBA" id="ARBA00022695"/>
    </source>
</evidence>
<feature type="compositionally biased region" description="Low complexity" evidence="8">
    <location>
        <begin position="113"/>
        <end position="131"/>
    </location>
</feature>
<dbReference type="PROSITE" id="PS01295">
    <property type="entry name" value="ISPD"/>
    <property type="match status" value="1"/>
</dbReference>
<feature type="site" description="Transition state stabilizer" evidence="7">
    <location>
        <position position="197"/>
    </location>
</feature>
<evidence type="ECO:0000256" key="6">
    <source>
        <dbReference type="ARBA" id="ARBA00023229"/>
    </source>
</evidence>
<evidence type="ECO:0000256" key="3">
    <source>
        <dbReference type="ARBA" id="ARBA00009789"/>
    </source>
</evidence>
<gene>
    <name evidence="7" type="primary">ispD</name>
    <name evidence="9" type="ORF">H9850_02230</name>
</gene>
<dbReference type="AlphaFoldDB" id="A0A9D2B048"/>
<dbReference type="HAMAP" id="MF_00108">
    <property type="entry name" value="IspD"/>
    <property type="match status" value="1"/>
</dbReference>
<dbReference type="Gene3D" id="3.90.550.10">
    <property type="entry name" value="Spore Coat Polysaccharide Biosynthesis Protein SpsA, Chain A"/>
    <property type="match status" value="1"/>
</dbReference>
<evidence type="ECO:0000256" key="2">
    <source>
        <dbReference type="ARBA" id="ARBA00004787"/>
    </source>
</evidence>
<sequence>MYVEVKKFGLNTSAARQYVYLKRAVREGKKIKHVTVECLGSLESLQQYDPDIIAKLKDLCASGSPDIFSCKMRLTEDRMQEWLQSQISPTMARAAGHADIEAGESSTKDGVNSGKSASASSSASSSKSAARSAKDQQNCEAQHFLHYLFNPPRIDVSPKMRQLLINTYTGFDFTDHVITPEPGILDAVVVAAGVGKRMGAAVPKQYLKLDHKCVLEHTVLKLLSSPYVSRVIVVISEDDPYFKRTCLGDFPRVCTVKGGAERVDSVLQGIEHANSNWVLVHDAARPLVTLSDIEKLVLSVAVGYTYFDYCGGILSSKVADTLKLAQSSRPALLPASTVVLDETHAEESVILNHVYEGLKERAKAQLKLRPDYENMTASERSAALAEAEESLAHQLNLKIAAIDHTVDRSYMYAAQTPQLFLKNELHQAIKAAQEAGFALTDEASAMEYVGKKVLLVEGSELNFKLTTPSDLLLMQSVIKAFG</sequence>
<dbReference type="InterPro" id="IPR050088">
    <property type="entry name" value="IspD/TarI_cytidylyltransf_bact"/>
</dbReference>
<evidence type="ECO:0000313" key="10">
    <source>
        <dbReference type="Proteomes" id="UP000886829"/>
    </source>
</evidence>
<dbReference type="EC" id="2.7.7.60" evidence="7"/>
<dbReference type="InterPro" id="IPR029044">
    <property type="entry name" value="Nucleotide-diphossugar_trans"/>
</dbReference>
<evidence type="ECO:0000313" key="9">
    <source>
        <dbReference type="EMBL" id="HIX56275.1"/>
    </source>
</evidence>
<evidence type="ECO:0000256" key="1">
    <source>
        <dbReference type="ARBA" id="ARBA00001282"/>
    </source>
</evidence>
<evidence type="ECO:0000256" key="4">
    <source>
        <dbReference type="ARBA" id="ARBA00022679"/>
    </source>
</evidence>
<dbReference type="Proteomes" id="UP000886829">
    <property type="component" value="Unassembled WGS sequence"/>
</dbReference>
<dbReference type="InterPro" id="IPR018294">
    <property type="entry name" value="ISPD_synthase_CS"/>
</dbReference>
<feature type="site" description="Positions MEP for the nucleophilic attack" evidence="7">
    <location>
        <position position="464"/>
    </location>
</feature>
<proteinExistence type="inferred from homology"/>
<comment type="function">
    <text evidence="7">Catalyzes the formation of 4-diphosphocytidyl-2-C-methyl-D-erythritol from CTP and 2-C-methyl-D-erythritol 4-phosphate (MEP).</text>
</comment>
<reference evidence="9" key="2">
    <citation type="submission" date="2021-04" db="EMBL/GenBank/DDBJ databases">
        <authorList>
            <person name="Gilroy R."/>
        </authorList>
    </citation>
    <scope>NUCLEOTIDE SEQUENCE</scope>
    <source>
        <strain evidence="9">USASDec5-558</strain>
    </source>
</reference>
<evidence type="ECO:0000256" key="8">
    <source>
        <dbReference type="SAM" id="MobiDB-lite"/>
    </source>
</evidence>
<feature type="region of interest" description="Disordered" evidence="8">
    <location>
        <begin position="94"/>
        <end position="133"/>
    </location>
</feature>
<feature type="site" description="Positions MEP for the nucleophilic attack" evidence="7">
    <location>
        <position position="408"/>
    </location>
</feature>
<evidence type="ECO:0000256" key="7">
    <source>
        <dbReference type="HAMAP-Rule" id="MF_00108"/>
    </source>
</evidence>
<dbReference type="EMBL" id="DXEV01000042">
    <property type="protein sequence ID" value="HIX56275.1"/>
    <property type="molecule type" value="Genomic_DNA"/>
</dbReference>
<dbReference type="PANTHER" id="PTHR32125">
    <property type="entry name" value="2-C-METHYL-D-ERYTHRITOL 4-PHOSPHATE CYTIDYLYLTRANSFERASE, CHLOROPLASTIC"/>
    <property type="match status" value="1"/>
</dbReference>
<keyword evidence="6 7" id="KW-0414">Isoprene biosynthesis</keyword>
<dbReference type="InterPro" id="IPR001228">
    <property type="entry name" value="IspD"/>
</dbReference>
<dbReference type="GO" id="GO:0050518">
    <property type="term" value="F:2-C-methyl-D-erythritol 4-phosphate cytidylyltransferase activity"/>
    <property type="evidence" value="ECO:0007669"/>
    <property type="project" value="UniProtKB-UniRule"/>
</dbReference>